<dbReference type="FunFam" id="2.60.120.10:FF:000242">
    <property type="entry name" value="Uncharacterized protein, isoform A"/>
    <property type="match status" value="1"/>
</dbReference>
<dbReference type="InterPro" id="IPR046342">
    <property type="entry name" value="CBS_dom_sf"/>
</dbReference>
<evidence type="ECO:0000259" key="15">
    <source>
        <dbReference type="PROSITE" id="PS50042"/>
    </source>
</evidence>
<dbReference type="Gene3D" id="2.60.120.10">
    <property type="entry name" value="Jelly Rolls"/>
    <property type="match status" value="1"/>
</dbReference>
<protein>
    <submittedName>
        <fullName evidence="18">Uncharacterized protein, isoform C</fullName>
    </submittedName>
</protein>
<feature type="region of interest" description="Disordered" evidence="13">
    <location>
        <begin position="820"/>
        <end position="924"/>
    </location>
</feature>
<feature type="domain" description="CNNM transmembrane" evidence="17">
    <location>
        <begin position="267"/>
        <end position="446"/>
    </location>
</feature>
<evidence type="ECO:0000256" key="3">
    <source>
        <dbReference type="ARBA" id="ARBA00022448"/>
    </source>
</evidence>
<keyword evidence="8" id="KW-0406">Ion transport</keyword>
<keyword evidence="7 12" id="KW-1133">Transmembrane helix</keyword>
<evidence type="ECO:0000256" key="9">
    <source>
        <dbReference type="ARBA" id="ARBA00023122"/>
    </source>
</evidence>
<dbReference type="PROSITE" id="PS51846">
    <property type="entry name" value="CNNM"/>
    <property type="match status" value="1"/>
</dbReference>
<dbReference type="GO" id="GO:0022857">
    <property type="term" value="F:transmembrane transporter activity"/>
    <property type="evidence" value="ECO:0007669"/>
    <property type="project" value="TreeGrafter"/>
</dbReference>
<evidence type="ECO:0000313" key="18">
    <source>
        <dbReference type="EMBL" id="KRF81674.1"/>
    </source>
</evidence>
<dbReference type="FunFam" id="3.10.580.10:FF:000001">
    <property type="entry name" value="Putative metal transporter CNNM3 isoform 2"/>
    <property type="match status" value="1"/>
</dbReference>
<dbReference type="PANTHER" id="PTHR12064:SF94">
    <property type="entry name" value="UNEXTENDED PROTEIN"/>
    <property type="match status" value="1"/>
</dbReference>
<dbReference type="PROSITE" id="PS50042">
    <property type="entry name" value="CNMP_BINDING_3"/>
    <property type="match status" value="1"/>
</dbReference>
<dbReference type="Gene3D" id="3.10.580.10">
    <property type="entry name" value="CBS-domain"/>
    <property type="match status" value="1"/>
</dbReference>
<evidence type="ECO:0000259" key="16">
    <source>
        <dbReference type="PROSITE" id="PS51371"/>
    </source>
</evidence>
<dbReference type="GO" id="GO:0010960">
    <property type="term" value="P:magnesium ion homeostasis"/>
    <property type="evidence" value="ECO:0007669"/>
    <property type="project" value="InterPro"/>
</dbReference>
<evidence type="ECO:0000256" key="7">
    <source>
        <dbReference type="ARBA" id="ARBA00022989"/>
    </source>
</evidence>
<evidence type="ECO:0000259" key="17">
    <source>
        <dbReference type="PROSITE" id="PS51846"/>
    </source>
</evidence>
<keyword evidence="4" id="KW-1003">Cell membrane</keyword>
<name>A0A0Q9WAQ1_DROVI</name>
<feature type="domain" description="CBS" evidence="16">
    <location>
        <begin position="465"/>
        <end position="526"/>
    </location>
</feature>
<evidence type="ECO:0000313" key="19">
    <source>
        <dbReference type="Proteomes" id="UP000008792"/>
    </source>
</evidence>
<dbReference type="SUPFAM" id="SSF51206">
    <property type="entry name" value="cAMP-binding domain-like"/>
    <property type="match status" value="1"/>
</dbReference>
<evidence type="ECO:0000256" key="13">
    <source>
        <dbReference type="SAM" id="MobiDB-lite"/>
    </source>
</evidence>
<dbReference type="Pfam" id="PF25562">
    <property type="entry name" value="CNBH_CNNM2_C"/>
    <property type="match status" value="1"/>
</dbReference>
<dbReference type="InParanoid" id="A0A0Q9WAQ1"/>
<evidence type="ECO:0000256" key="11">
    <source>
        <dbReference type="PROSITE-ProRule" id="PRU00703"/>
    </source>
</evidence>
<organism evidence="18 19">
    <name type="scientific">Drosophila virilis</name>
    <name type="common">Fruit fly</name>
    <dbReference type="NCBI Taxonomy" id="7244"/>
    <lineage>
        <taxon>Eukaryota</taxon>
        <taxon>Metazoa</taxon>
        <taxon>Ecdysozoa</taxon>
        <taxon>Arthropoda</taxon>
        <taxon>Hexapoda</taxon>
        <taxon>Insecta</taxon>
        <taxon>Pterygota</taxon>
        <taxon>Neoptera</taxon>
        <taxon>Endopterygota</taxon>
        <taxon>Diptera</taxon>
        <taxon>Brachycera</taxon>
        <taxon>Muscomorpha</taxon>
        <taxon>Ephydroidea</taxon>
        <taxon>Drosophilidae</taxon>
        <taxon>Drosophila</taxon>
    </lineage>
</organism>
<feature type="transmembrane region" description="Helical" evidence="14">
    <location>
        <begin position="386"/>
        <end position="406"/>
    </location>
</feature>
<evidence type="ECO:0000256" key="6">
    <source>
        <dbReference type="ARBA" id="ARBA00022737"/>
    </source>
</evidence>
<dbReference type="PANTHER" id="PTHR12064">
    <property type="entry name" value="METAL TRANSPORTER CNNM"/>
    <property type="match status" value="1"/>
</dbReference>
<dbReference type="CDD" id="cd04590">
    <property type="entry name" value="CBS_pair_CorC_HlyC_assoc"/>
    <property type="match status" value="1"/>
</dbReference>
<feature type="compositionally biased region" description="Polar residues" evidence="13">
    <location>
        <begin position="826"/>
        <end position="850"/>
    </location>
</feature>
<keyword evidence="5 12" id="KW-0812">Transmembrane</keyword>
<dbReference type="InterPro" id="IPR014710">
    <property type="entry name" value="RmlC-like_jellyroll"/>
</dbReference>
<feature type="domain" description="Cyclic nucleotide-binding" evidence="15">
    <location>
        <begin position="690"/>
        <end position="741"/>
    </location>
</feature>
<dbReference type="InterPro" id="IPR018490">
    <property type="entry name" value="cNMP-bd_dom_sf"/>
</dbReference>
<dbReference type="InterPro" id="IPR000595">
    <property type="entry name" value="cNMP-bd_dom"/>
</dbReference>
<dbReference type="Pfam" id="PF01595">
    <property type="entry name" value="CNNM"/>
    <property type="match status" value="1"/>
</dbReference>
<dbReference type="GO" id="GO:0006811">
    <property type="term" value="P:monoatomic ion transport"/>
    <property type="evidence" value="ECO:0007669"/>
    <property type="project" value="UniProtKB-KW"/>
</dbReference>
<keyword evidence="3" id="KW-0813">Transport</keyword>
<reference evidence="18 19" key="1">
    <citation type="journal article" date="2007" name="Nature">
        <title>Evolution of genes and genomes on the Drosophila phylogeny.</title>
        <authorList>
            <consortium name="Drosophila 12 Genomes Consortium"/>
            <person name="Clark A.G."/>
            <person name="Eisen M.B."/>
            <person name="Smith D.R."/>
            <person name="Bergman C.M."/>
            <person name="Oliver B."/>
            <person name="Markow T.A."/>
            <person name="Kaufman T.C."/>
            <person name="Kellis M."/>
            <person name="Gelbart W."/>
            <person name="Iyer V.N."/>
            <person name="Pollard D.A."/>
            <person name="Sackton T.B."/>
            <person name="Larracuente A.M."/>
            <person name="Singh N.D."/>
            <person name="Abad J.P."/>
            <person name="Abt D.N."/>
            <person name="Adryan B."/>
            <person name="Aguade M."/>
            <person name="Akashi H."/>
            <person name="Anderson W.W."/>
            <person name="Aquadro C.F."/>
            <person name="Ardell D.H."/>
            <person name="Arguello R."/>
            <person name="Artieri C.G."/>
            <person name="Barbash D.A."/>
            <person name="Barker D."/>
            <person name="Barsanti P."/>
            <person name="Batterham P."/>
            <person name="Batzoglou S."/>
            <person name="Begun D."/>
            <person name="Bhutkar A."/>
            <person name="Blanco E."/>
            <person name="Bosak S.A."/>
            <person name="Bradley R.K."/>
            <person name="Brand A.D."/>
            <person name="Brent M.R."/>
            <person name="Brooks A.N."/>
            <person name="Brown R.H."/>
            <person name="Butlin R.K."/>
            <person name="Caggese C."/>
            <person name="Calvi B.R."/>
            <person name="Bernardo de Carvalho A."/>
            <person name="Caspi A."/>
            <person name="Castrezana S."/>
            <person name="Celniker S.E."/>
            <person name="Chang J.L."/>
            <person name="Chapple C."/>
            <person name="Chatterji S."/>
            <person name="Chinwalla A."/>
            <person name="Civetta A."/>
            <person name="Clifton S.W."/>
            <person name="Comeron J.M."/>
            <person name="Costello J.C."/>
            <person name="Coyne J.A."/>
            <person name="Daub J."/>
            <person name="David R.G."/>
            <person name="Delcher A.L."/>
            <person name="Delehaunty K."/>
            <person name="Do C.B."/>
            <person name="Ebling H."/>
            <person name="Edwards K."/>
            <person name="Eickbush T."/>
            <person name="Evans J.D."/>
            <person name="Filipski A."/>
            <person name="Findeiss S."/>
            <person name="Freyhult E."/>
            <person name="Fulton L."/>
            <person name="Fulton R."/>
            <person name="Garcia A.C."/>
            <person name="Gardiner A."/>
            <person name="Garfield D.A."/>
            <person name="Garvin B.E."/>
            <person name="Gibson G."/>
            <person name="Gilbert D."/>
            <person name="Gnerre S."/>
            <person name="Godfrey J."/>
            <person name="Good R."/>
            <person name="Gotea V."/>
            <person name="Gravely B."/>
            <person name="Greenberg A.J."/>
            <person name="Griffiths-Jones S."/>
            <person name="Gross S."/>
            <person name="Guigo R."/>
            <person name="Gustafson E.A."/>
            <person name="Haerty W."/>
            <person name="Hahn M.W."/>
            <person name="Halligan D.L."/>
            <person name="Halpern A.L."/>
            <person name="Halter G.M."/>
            <person name="Han M.V."/>
            <person name="Heger A."/>
            <person name="Hillier L."/>
            <person name="Hinrichs A.S."/>
            <person name="Holmes I."/>
            <person name="Hoskins R.A."/>
            <person name="Hubisz M.J."/>
            <person name="Hultmark D."/>
            <person name="Huntley M.A."/>
            <person name="Jaffe D.B."/>
            <person name="Jagadeeshan S."/>
            <person name="Jeck W.R."/>
            <person name="Johnson J."/>
            <person name="Jones C.D."/>
            <person name="Jordan W.C."/>
            <person name="Karpen G.H."/>
            <person name="Kataoka E."/>
            <person name="Keightley P.D."/>
            <person name="Kheradpour P."/>
            <person name="Kirkness E.F."/>
            <person name="Koerich L.B."/>
            <person name="Kristiansen K."/>
            <person name="Kudrna D."/>
            <person name="Kulathinal R.J."/>
            <person name="Kumar S."/>
            <person name="Kwok R."/>
            <person name="Lander E."/>
            <person name="Langley C.H."/>
            <person name="Lapoint R."/>
            <person name="Lazzaro B.P."/>
            <person name="Lee S.J."/>
            <person name="Levesque L."/>
            <person name="Li R."/>
            <person name="Lin C.F."/>
            <person name="Lin M.F."/>
            <person name="Lindblad-Toh K."/>
            <person name="Llopart A."/>
            <person name="Long M."/>
            <person name="Low L."/>
            <person name="Lozovsky E."/>
            <person name="Lu J."/>
            <person name="Luo M."/>
            <person name="Machado C.A."/>
            <person name="Makalowski W."/>
            <person name="Marzo M."/>
            <person name="Matsuda M."/>
            <person name="Matzkin L."/>
            <person name="McAllister B."/>
            <person name="McBride C.S."/>
            <person name="McKernan B."/>
            <person name="McKernan K."/>
            <person name="Mendez-Lago M."/>
            <person name="Minx P."/>
            <person name="Mollenhauer M.U."/>
            <person name="Montooth K."/>
            <person name="Mount S.M."/>
            <person name="Mu X."/>
            <person name="Myers E."/>
            <person name="Negre B."/>
            <person name="Newfeld S."/>
            <person name="Nielsen R."/>
            <person name="Noor M.A."/>
            <person name="O'Grady P."/>
            <person name="Pachter L."/>
            <person name="Papaceit M."/>
            <person name="Parisi M.J."/>
            <person name="Parisi M."/>
            <person name="Parts L."/>
            <person name="Pedersen J.S."/>
            <person name="Pesole G."/>
            <person name="Phillippy A.M."/>
            <person name="Ponting C.P."/>
            <person name="Pop M."/>
            <person name="Porcelli D."/>
            <person name="Powell J.R."/>
            <person name="Prohaska S."/>
            <person name="Pruitt K."/>
            <person name="Puig M."/>
            <person name="Quesneville H."/>
            <person name="Ram K.R."/>
            <person name="Rand D."/>
            <person name="Rasmussen M.D."/>
            <person name="Reed L.K."/>
            <person name="Reenan R."/>
            <person name="Reily A."/>
            <person name="Remington K.A."/>
            <person name="Rieger T.T."/>
            <person name="Ritchie M.G."/>
            <person name="Robin C."/>
            <person name="Rogers Y.H."/>
            <person name="Rohde C."/>
            <person name="Rozas J."/>
            <person name="Rubenfield M.J."/>
            <person name="Ruiz A."/>
            <person name="Russo S."/>
            <person name="Salzberg S.L."/>
            <person name="Sanchez-Gracia A."/>
            <person name="Saranga D.J."/>
            <person name="Sato H."/>
            <person name="Schaeffer S.W."/>
            <person name="Schatz M.C."/>
            <person name="Schlenke T."/>
            <person name="Schwartz R."/>
            <person name="Segarra C."/>
            <person name="Singh R.S."/>
            <person name="Sirot L."/>
            <person name="Sirota M."/>
            <person name="Sisneros N.B."/>
            <person name="Smith C.D."/>
            <person name="Smith T.F."/>
            <person name="Spieth J."/>
            <person name="Stage D.E."/>
            <person name="Stark A."/>
            <person name="Stephan W."/>
            <person name="Strausberg R.L."/>
            <person name="Strempel S."/>
            <person name="Sturgill D."/>
            <person name="Sutton G."/>
            <person name="Sutton G.G."/>
            <person name="Tao W."/>
            <person name="Teichmann S."/>
            <person name="Tobari Y.N."/>
            <person name="Tomimura Y."/>
            <person name="Tsolas J.M."/>
            <person name="Valente V.L."/>
            <person name="Venter E."/>
            <person name="Venter J.C."/>
            <person name="Vicario S."/>
            <person name="Vieira F.G."/>
            <person name="Vilella A.J."/>
            <person name="Villasante A."/>
            <person name="Walenz B."/>
            <person name="Wang J."/>
            <person name="Wasserman M."/>
            <person name="Watts T."/>
            <person name="Wilson D."/>
            <person name="Wilson R.K."/>
            <person name="Wing R.A."/>
            <person name="Wolfner M.F."/>
            <person name="Wong A."/>
            <person name="Wong G.K."/>
            <person name="Wu C.I."/>
            <person name="Wu G."/>
            <person name="Yamamoto D."/>
            <person name="Yang H.P."/>
            <person name="Yang S.P."/>
            <person name="Yorke J.A."/>
            <person name="Yoshida K."/>
            <person name="Zdobnov E."/>
            <person name="Zhang P."/>
            <person name="Zhang Y."/>
            <person name="Zimin A.V."/>
            <person name="Baldwin J."/>
            <person name="Abdouelleil A."/>
            <person name="Abdulkadir J."/>
            <person name="Abebe A."/>
            <person name="Abera B."/>
            <person name="Abreu J."/>
            <person name="Acer S.C."/>
            <person name="Aftuck L."/>
            <person name="Alexander A."/>
            <person name="An P."/>
            <person name="Anderson E."/>
            <person name="Anderson S."/>
            <person name="Arachi H."/>
            <person name="Azer M."/>
            <person name="Bachantsang P."/>
            <person name="Barry A."/>
            <person name="Bayul T."/>
            <person name="Berlin A."/>
            <person name="Bessette D."/>
            <person name="Bloom T."/>
            <person name="Blye J."/>
            <person name="Boguslavskiy L."/>
            <person name="Bonnet C."/>
            <person name="Boukhgalter B."/>
            <person name="Bourzgui I."/>
            <person name="Brown A."/>
            <person name="Cahill P."/>
            <person name="Channer S."/>
            <person name="Cheshatsang Y."/>
            <person name="Chuda L."/>
            <person name="Citroen M."/>
            <person name="Collymore A."/>
            <person name="Cooke P."/>
            <person name="Costello M."/>
            <person name="D'Aco K."/>
            <person name="Daza R."/>
            <person name="De Haan G."/>
            <person name="DeGray S."/>
            <person name="DeMaso C."/>
            <person name="Dhargay N."/>
            <person name="Dooley K."/>
            <person name="Dooley E."/>
            <person name="Doricent M."/>
            <person name="Dorje P."/>
            <person name="Dorjee K."/>
            <person name="Dupes A."/>
            <person name="Elong R."/>
            <person name="Falk J."/>
            <person name="Farina A."/>
            <person name="Faro S."/>
            <person name="Ferguson D."/>
            <person name="Fisher S."/>
            <person name="Foley C.D."/>
            <person name="Franke A."/>
            <person name="Friedrich D."/>
            <person name="Gadbois L."/>
            <person name="Gearin G."/>
            <person name="Gearin C.R."/>
            <person name="Giannoukos G."/>
            <person name="Goode T."/>
            <person name="Graham J."/>
            <person name="Grandbois E."/>
            <person name="Grewal S."/>
            <person name="Gyaltsen K."/>
            <person name="Hafez N."/>
            <person name="Hagos B."/>
            <person name="Hall J."/>
            <person name="Henson C."/>
            <person name="Hollinger A."/>
            <person name="Honan T."/>
            <person name="Huard M.D."/>
            <person name="Hughes L."/>
            <person name="Hurhula B."/>
            <person name="Husby M.E."/>
            <person name="Kamat A."/>
            <person name="Kanga B."/>
            <person name="Kashin S."/>
            <person name="Khazanovich D."/>
            <person name="Kisner P."/>
            <person name="Lance K."/>
            <person name="Lara M."/>
            <person name="Lee W."/>
            <person name="Lennon N."/>
            <person name="Letendre F."/>
            <person name="LeVine R."/>
            <person name="Lipovsky A."/>
            <person name="Liu X."/>
            <person name="Liu J."/>
            <person name="Liu S."/>
            <person name="Lokyitsang T."/>
            <person name="Lokyitsang Y."/>
            <person name="Lubonja R."/>
            <person name="Lui A."/>
            <person name="MacDonald P."/>
            <person name="Magnisalis V."/>
            <person name="Maru K."/>
            <person name="Matthews C."/>
            <person name="McCusker W."/>
            <person name="McDonough S."/>
            <person name="Mehta T."/>
            <person name="Meldrim J."/>
            <person name="Meneus L."/>
            <person name="Mihai O."/>
            <person name="Mihalev A."/>
            <person name="Mihova T."/>
            <person name="Mittelman R."/>
            <person name="Mlenga V."/>
            <person name="Montmayeur A."/>
            <person name="Mulrain L."/>
            <person name="Navidi A."/>
            <person name="Naylor J."/>
            <person name="Negash T."/>
            <person name="Nguyen T."/>
            <person name="Nguyen N."/>
            <person name="Nicol R."/>
            <person name="Norbu C."/>
            <person name="Norbu N."/>
            <person name="Novod N."/>
            <person name="O'Neill B."/>
            <person name="Osman S."/>
            <person name="Markiewicz E."/>
            <person name="Oyono O.L."/>
            <person name="Patti C."/>
            <person name="Phunkhang P."/>
            <person name="Pierre F."/>
            <person name="Priest M."/>
            <person name="Raghuraman S."/>
            <person name="Rege F."/>
            <person name="Reyes R."/>
            <person name="Rise C."/>
            <person name="Rogov P."/>
            <person name="Ross K."/>
            <person name="Ryan E."/>
            <person name="Settipalli S."/>
            <person name="Shea T."/>
            <person name="Sherpa N."/>
            <person name="Shi L."/>
            <person name="Shih D."/>
            <person name="Sparrow T."/>
            <person name="Spaulding J."/>
            <person name="Stalker J."/>
            <person name="Stange-Thomann N."/>
            <person name="Stavropoulos S."/>
            <person name="Stone C."/>
            <person name="Strader C."/>
            <person name="Tesfaye S."/>
            <person name="Thomson T."/>
            <person name="Thoulutsang Y."/>
            <person name="Thoulutsang D."/>
            <person name="Topham K."/>
            <person name="Topping I."/>
            <person name="Tsamla T."/>
            <person name="Vassiliev H."/>
            <person name="Vo A."/>
            <person name="Wangchuk T."/>
            <person name="Wangdi T."/>
            <person name="Weiand M."/>
            <person name="Wilkinson J."/>
            <person name="Wilson A."/>
            <person name="Yadav S."/>
            <person name="Young G."/>
            <person name="Yu Q."/>
            <person name="Zembek L."/>
            <person name="Zhong D."/>
            <person name="Zimmer A."/>
            <person name="Zwirko Z."/>
            <person name="Jaffe D.B."/>
            <person name="Alvarez P."/>
            <person name="Brockman W."/>
            <person name="Butler J."/>
            <person name="Chin C."/>
            <person name="Gnerre S."/>
            <person name="Grabherr M."/>
            <person name="Kleber M."/>
            <person name="Mauceli E."/>
            <person name="MacCallum I."/>
        </authorList>
    </citation>
    <scope>NUCLEOTIDE SEQUENCE [LARGE SCALE GENOMIC DNA]</scope>
    <source>
        <strain evidence="19">Tucson 15010-1051.87</strain>
    </source>
</reference>
<keyword evidence="19" id="KW-1185">Reference proteome</keyword>
<evidence type="ECO:0000256" key="12">
    <source>
        <dbReference type="PROSITE-ProRule" id="PRU01193"/>
    </source>
</evidence>
<evidence type="ECO:0000256" key="10">
    <source>
        <dbReference type="ARBA" id="ARBA00023136"/>
    </source>
</evidence>
<dbReference type="InterPro" id="IPR002550">
    <property type="entry name" value="CNNM"/>
</dbReference>
<keyword evidence="10 12" id="KW-0472">Membrane</keyword>
<sequence>MEKSEKCLEQCHRRTKVSKSKIITDNSILRMPRVRDGKSIARPKLCVTLEGPQTTNVICLTFIITILAFANCVNLALGSYANDIDGDAPFTVLKPFNLINNNLRVEDNINNTNTDTILNELQLSEAQTRVRIPRQIKVNSTVRIIGLRLEDDSSESNDGIPSVLSNKEQTIRVFGIGLEKNTVIAFTIEENEYQGPCLKPTTEIFKPKEVSTDGTTATYTVKFPYSSSVMYVCAKIDDGTTHSSAAETTPLEHQGNAKWMKIETHQPLLPIWVAILVIVTCLCFSALFSGLNLGLMAMDRTELKILRNTGTEKERKYAAKIAPVRDQGNYLLCSILLGNVLVNSTFTILLDGLTSGLFAVIFSTLAIVLFGEITPQAVCSRHGLAIGAKTILITKTVMAITAPLSYPISRVLDALLGEEIGNVFNRERLKELVRVTNDVNDLDKNEVNIISGALELRKKTVADIMTHINDAYMLSLDAVLDFETVSDIMNSGYSRIPVYDGDRKNIVTLLYIKDLAFVDTDDNTPLKTLCEFYQNPVHFVFEDYTLDVMFNQFKEGTIGHIAFVHRVNSEGDGDPFYETVGLVTLEDVIEELIQAEIVDETDVFVDNRTKTRRSRYKKADFSAFAERREAQTVHISPQLTLATFQYLSTAVDAFKKDVISEPILRRLLNQDVFHNIKSKGKNKDDPSLFIFTQGKAVDFFVLILEGRVEVTIGKEGLLFESGPFTYFGTQALVQNVVVDSPTQMGSMQSLNMDAKIRQTFVPDYSVRASGDVIYIAIKRSLYLTAKKATLLEKSRKSGTFSSETFDDEVERLLHSITEDEKPRFLTASQSARRASKPTRSATSSPTNNTLSHDDRSNSASGQIPTGHRTGPEPTEDGSFSSLVTSDVAGDIQNGDNEDRDGTAASTPLLPKPEESNESRQNKPQ</sequence>
<dbReference type="InterPro" id="IPR000644">
    <property type="entry name" value="CBS_dom"/>
</dbReference>
<dbReference type="InterPro" id="IPR044751">
    <property type="entry name" value="Ion_transp-like_CBS"/>
</dbReference>
<comment type="subcellular location">
    <subcellularLocation>
        <location evidence="1">Cell membrane</location>
        <topology evidence="1">Multi-pass membrane protein</topology>
    </subcellularLocation>
</comment>
<evidence type="ECO:0000256" key="5">
    <source>
        <dbReference type="ARBA" id="ARBA00022692"/>
    </source>
</evidence>
<dbReference type="STRING" id="7244.A0A0Q9WAQ1"/>
<dbReference type="GO" id="GO:0005886">
    <property type="term" value="C:plasma membrane"/>
    <property type="evidence" value="ECO:0007669"/>
    <property type="project" value="UniProtKB-SubCell"/>
</dbReference>
<gene>
    <name evidence="18" type="primary">Dvir\GJ22088</name>
    <name evidence="18" type="ORF">Dvir_GJ22088</name>
</gene>
<dbReference type="Proteomes" id="UP000008792">
    <property type="component" value="Unassembled WGS sequence"/>
</dbReference>
<dbReference type="InterPro" id="IPR045095">
    <property type="entry name" value="ACDP"/>
</dbReference>
<evidence type="ECO:0000256" key="4">
    <source>
        <dbReference type="ARBA" id="ARBA00022475"/>
    </source>
</evidence>
<evidence type="ECO:0000256" key="8">
    <source>
        <dbReference type="ARBA" id="ARBA00023065"/>
    </source>
</evidence>
<dbReference type="SUPFAM" id="SSF54631">
    <property type="entry name" value="CBS-domain pair"/>
    <property type="match status" value="1"/>
</dbReference>
<evidence type="ECO:0000256" key="1">
    <source>
        <dbReference type="ARBA" id="ARBA00004651"/>
    </source>
</evidence>
<comment type="similarity">
    <text evidence="2">Belongs to the ACDP family.</text>
</comment>
<evidence type="ECO:0000256" key="2">
    <source>
        <dbReference type="ARBA" id="ARBA00010484"/>
    </source>
</evidence>
<dbReference type="FunCoup" id="A0A0Q9WAQ1">
    <property type="interactions" value="61"/>
</dbReference>
<feature type="transmembrane region" description="Helical" evidence="14">
    <location>
        <begin position="271"/>
        <end position="297"/>
    </location>
</feature>
<evidence type="ECO:0000256" key="14">
    <source>
        <dbReference type="SAM" id="Phobius"/>
    </source>
</evidence>
<dbReference type="PROSITE" id="PS51371">
    <property type="entry name" value="CBS"/>
    <property type="match status" value="1"/>
</dbReference>
<feature type="compositionally biased region" description="Basic and acidic residues" evidence="13">
    <location>
        <begin position="911"/>
        <end position="924"/>
    </location>
</feature>
<accession>A0A0Q9WAQ1</accession>
<proteinExistence type="inferred from homology"/>
<feature type="transmembrane region" description="Helical" evidence="14">
    <location>
        <begin position="356"/>
        <end position="374"/>
    </location>
</feature>
<dbReference type="AlphaFoldDB" id="A0A0Q9WAQ1"/>
<dbReference type="KEGG" id="dvi:6629163"/>
<dbReference type="SMR" id="A0A0Q9WAQ1"/>
<keyword evidence="9 11" id="KW-0129">CBS domain</keyword>
<dbReference type="OrthoDB" id="5353557at2759"/>
<keyword evidence="6" id="KW-0677">Repeat</keyword>
<feature type="transmembrane region" description="Helical" evidence="14">
    <location>
        <begin position="330"/>
        <end position="350"/>
    </location>
</feature>
<dbReference type="eggNOG" id="KOG2118">
    <property type="taxonomic scope" value="Eukaryota"/>
</dbReference>
<dbReference type="EMBL" id="CH940649">
    <property type="protein sequence ID" value="KRF81674.1"/>
    <property type="molecule type" value="Genomic_DNA"/>
</dbReference>